<dbReference type="InterPro" id="IPR013785">
    <property type="entry name" value="Aldolase_TIM"/>
</dbReference>
<sequence length="254" mass="28485">MKIIQRLFASIGTLTLAACVNATPIVIPGQASWHWQLSGNLKTPDRQVYDIDLFDTSTTTITNLKGQGRIVVCYFSAGSWEDWRTDAALYPKEALGAQLDGWPGERWVDIRHPAVRMLMAQRIQLAAEKGCDAVEPDNVDGYSNSNGLQLSKADQIDYNRWLSQQAHSHDLAIALKNAVELIPALVDDFDFALNESCYAYKECDDYRLFRQQGKAVFIAEYRSYNNNMCSKAANSGYQLQFFKRALKAVGLPCT</sequence>
<dbReference type="SUPFAM" id="SSF51445">
    <property type="entry name" value="(Trans)glycosidases"/>
    <property type="match status" value="1"/>
</dbReference>
<dbReference type="Gene3D" id="3.20.20.70">
    <property type="entry name" value="Aldolase class I"/>
    <property type="match status" value="1"/>
</dbReference>
<dbReference type="PANTHER" id="PTHR35273">
    <property type="entry name" value="ALPHA-1,4 POLYGALACTOSAMINIDASE, PUTATIVE (AFU_ORTHOLOGUE AFUA_3G07890)-RELATED"/>
    <property type="match status" value="1"/>
</dbReference>
<dbReference type="PANTHER" id="PTHR35273:SF2">
    <property type="entry name" value="ALPHA-GALACTOSIDASE"/>
    <property type="match status" value="1"/>
</dbReference>
<dbReference type="EMBL" id="FOQL01000001">
    <property type="protein sequence ID" value="SFI18257.1"/>
    <property type="molecule type" value="Genomic_DNA"/>
</dbReference>
<feature type="domain" description="Glycoside-hydrolase family GH114 TIM-barrel" evidence="2">
    <location>
        <begin position="32"/>
        <end position="246"/>
    </location>
</feature>
<evidence type="ECO:0000256" key="1">
    <source>
        <dbReference type="SAM" id="SignalP"/>
    </source>
</evidence>
<evidence type="ECO:0000259" key="2">
    <source>
        <dbReference type="Pfam" id="PF03537"/>
    </source>
</evidence>
<keyword evidence="4" id="KW-1185">Reference proteome</keyword>
<keyword evidence="1" id="KW-0732">Signal</keyword>
<feature type="signal peptide" evidence="1">
    <location>
        <begin position="1"/>
        <end position="22"/>
    </location>
</feature>
<evidence type="ECO:0000313" key="3">
    <source>
        <dbReference type="EMBL" id="SFI18257.1"/>
    </source>
</evidence>
<gene>
    <name evidence="3" type="ORF">SAMN05216206_1780</name>
</gene>
<dbReference type="AlphaFoldDB" id="A0A1I3G4E6"/>
<reference evidence="4" key="1">
    <citation type="submission" date="2016-10" db="EMBL/GenBank/DDBJ databases">
        <authorList>
            <person name="Varghese N."/>
            <person name="Submissions S."/>
        </authorList>
    </citation>
    <scope>NUCLEOTIDE SEQUENCE [LARGE SCALE GENOMIC DNA]</scope>
    <source>
        <strain evidence="4">LMG 24016</strain>
    </source>
</reference>
<dbReference type="STRING" id="425504.SAMN05216206_1780"/>
<protein>
    <recommendedName>
        <fullName evidence="2">Glycoside-hydrolase family GH114 TIM-barrel domain-containing protein</fullName>
    </recommendedName>
</protein>
<dbReference type="PROSITE" id="PS51257">
    <property type="entry name" value="PROKAR_LIPOPROTEIN"/>
    <property type="match status" value="1"/>
</dbReference>
<accession>A0A1I3G4E6</accession>
<dbReference type="Pfam" id="PF03537">
    <property type="entry name" value="Glyco_hydro_114"/>
    <property type="match status" value="1"/>
</dbReference>
<proteinExistence type="predicted"/>
<organism evidence="3 4">
    <name type="scientific">Pseudomonas guineae</name>
    <dbReference type="NCBI Taxonomy" id="425504"/>
    <lineage>
        <taxon>Bacteria</taxon>
        <taxon>Pseudomonadati</taxon>
        <taxon>Pseudomonadota</taxon>
        <taxon>Gammaproteobacteria</taxon>
        <taxon>Pseudomonadales</taxon>
        <taxon>Pseudomonadaceae</taxon>
        <taxon>Pseudomonas</taxon>
    </lineage>
</organism>
<dbReference type="InterPro" id="IPR017853">
    <property type="entry name" value="GH"/>
</dbReference>
<evidence type="ECO:0000313" key="4">
    <source>
        <dbReference type="Proteomes" id="UP000243606"/>
    </source>
</evidence>
<feature type="chain" id="PRO_5017321776" description="Glycoside-hydrolase family GH114 TIM-barrel domain-containing protein" evidence="1">
    <location>
        <begin position="23"/>
        <end position="254"/>
    </location>
</feature>
<dbReference type="InterPro" id="IPR004352">
    <property type="entry name" value="GH114_TIM-barrel"/>
</dbReference>
<dbReference type="Proteomes" id="UP000243606">
    <property type="component" value="Unassembled WGS sequence"/>
</dbReference>
<name>A0A1I3G4E6_9PSED</name>